<evidence type="ECO:0000256" key="3">
    <source>
        <dbReference type="ARBA" id="ARBA00022519"/>
    </source>
</evidence>
<keyword evidence="7" id="KW-0812">Transmembrane</keyword>
<evidence type="ECO:0008006" key="10">
    <source>
        <dbReference type="Google" id="ProtNLM"/>
    </source>
</evidence>
<gene>
    <name evidence="8" type="ORF">H5985_05995</name>
</gene>
<dbReference type="PANTHER" id="PTHR30606">
    <property type="entry name" value="LIPID A BIOSYNTHESIS LAUROYL ACYLTRANSFERASE"/>
    <property type="match status" value="1"/>
</dbReference>
<evidence type="ECO:0000256" key="6">
    <source>
        <dbReference type="ARBA" id="ARBA00023315"/>
    </source>
</evidence>
<name>A0ABS2GTN6_9BURK</name>
<keyword evidence="9" id="KW-1185">Reference proteome</keyword>
<feature type="transmembrane region" description="Helical" evidence="7">
    <location>
        <begin position="29"/>
        <end position="48"/>
    </location>
</feature>
<comment type="caution">
    <text evidence="8">The sequence shown here is derived from an EMBL/GenBank/DDBJ whole genome shotgun (WGS) entry which is preliminary data.</text>
</comment>
<comment type="subcellular location">
    <subcellularLocation>
        <location evidence="1">Cell inner membrane</location>
    </subcellularLocation>
</comment>
<evidence type="ECO:0000256" key="7">
    <source>
        <dbReference type="SAM" id="Phobius"/>
    </source>
</evidence>
<evidence type="ECO:0000256" key="2">
    <source>
        <dbReference type="ARBA" id="ARBA00022475"/>
    </source>
</evidence>
<keyword evidence="5 7" id="KW-0472">Membrane</keyword>
<evidence type="ECO:0000256" key="4">
    <source>
        <dbReference type="ARBA" id="ARBA00022679"/>
    </source>
</evidence>
<dbReference type="Proteomes" id="UP000777002">
    <property type="component" value="Unassembled WGS sequence"/>
</dbReference>
<organism evidence="8 9">
    <name type="scientific">Parasutterella secunda</name>
    <dbReference type="NCBI Taxonomy" id="626947"/>
    <lineage>
        <taxon>Bacteria</taxon>
        <taxon>Pseudomonadati</taxon>
        <taxon>Pseudomonadota</taxon>
        <taxon>Betaproteobacteria</taxon>
        <taxon>Burkholderiales</taxon>
        <taxon>Sutterellaceae</taxon>
        <taxon>Parasutterella</taxon>
    </lineage>
</organism>
<keyword evidence="4" id="KW-0808">Transferase</keyword>
<proteinExistence type="predicted"/>
<keyword evidence="2" id="KW-1003">Cell membrane</keyword>
<reference evidence="8 9" key="1">
    <citation type="journal article" date="2021" name="Sci. Rep.">
        <title>The distribution of antibiotic resistance genes in chicken gut microbiota commensals.</title>
        <authorList>
            <person name="Juricova H."/>
            <person name="Matiasovicova J."/>
            <person name="Kubasova T."/>
            <person name="Cejkova D."/>
            <person name="Rychlik I."/>
        </authorList>
    </citation>
    <scope>NUCLEOTIDE SEQUENCE [LARGE SCALE GENOMIC DNA]</scope>
    <source>
        <strain evidence="8 9">An562</strain>
    </source>
</reference>
<evidence type="ECO:0000256" key="5">
    <source>
        <dbReference type="ARBA" id="ARBA00023136"/>
    </source>
</evidence>
<evidence type="ECO:0000313" key="9">
    <source>
        <dbReference type="Proteomes" id="UP000777002"/>
    </source>
</evidence>
<keyword evidence="6" id="KW-0012">Acyltransferase</keyword>
<evidence type="ECO:0000256" key="1">
    <source>
        <dbReference type="ARBA" id="ARBA00004533"/>
    </source>
</evidence>
<keyword evidence="3" id="KW-0997">Cell inner membrane</keyword>
<evidence type="ECO:0000313" key="8">
    <source>
        <dbReference type="EMBL" id="MBM6928819.1"/>
    </source>
</evidence>
<sequence length="316" mass="35964">MRITKDHWSNKVEHTSLLGIRILFTLYRVLGRLPFCFALAPVVFSIWATDAKSREASRDYLTRAYRAGYLKTAPGLFTTLQHMFRFAETILDKMLAVWAKDYAENLVIENEAAMTELINEKKGAVVLTSHIGCLEALMHHGSMNNLPIVALVHSANTARFTKTIEKSEALKELEFWEVTELNPASIMKLEEKCRAGYFIFIAGDRVPIKSESVVSIDFLGSQANFPTGGVVLAHILKMPLMSMTCWREKSAPLTDRKATNCYHVRFAGLADEVILSRKNRQKDCERLMSAFAQELELALSHSPLDWFNFYRFWSKS</sequence>
<keyword evidence="7" id="KW-1133">Transmembrane helix</keyword>
<dbReference type="InterPro" id="IPR004960">
    <property type="entry name" value="LipA_acyltrans"/>
</dbReference>
<dbReference type="EMBL" id="JACJKX010000009">
    <property type="protein sequence ID" value="MBM6928819.1"/>
    <property type="molecule type" value="Genomic_DNA"/>
</dbReference>
<dbReference type="Pfam" id="PF03279">
    <property type="entry name" value="Lip_A_acyltrans"/>
    <property type="match status" value="1"/>
</dbReference>
<accession>A0ABS2GTN6</accession>
<protein>
    <recommendedName>
        <fullName evidence="10">Lipid A biosynthesis acyltransferase</fullName>
    </recommendedName>
</protein>
<dbReference type="PANTHER" id="PTHR30606:SF10">
    <property type="entry name" value="PHOSPHATIDYLINOSITOL MANNOSIDE ACYLTRANSFERASE"/>
    <property type="match status" value="1"/>
</dbReference>
<dbReference type="RefSeq" id="WP_205050408.1">
    <property type="nucleotide sequence ID" value="NZ_JACJKX010000009.1"/>
</dbReference>